<dbReference type="KEGG" id="geo:Geob_0892"/>
<proteinExistence type="predicted"/>
<dbReference type="SUPFAM" id="SSF54523">
    <property type="entry name" value="Pili subunits"/>
    <property type="match status" value="1"/>
</dbReference>
<reference evidence="1 2" key="1">
    <citation type="submission" date="2009-01" db="EMBL/GenBank/DDBJ databases">
        <title>Complete sequence of Geobacter sp. FRC-32.</title>
        <authorList>
            <consortium name="US DOE Joint Genome Institute"/>
            <person name="Lucas S."/>
            <person name="Copeland A."/>
            <person name="Lapidus A."/>
            <person name="Glavina del Rio T."/>
            <person name="Dalin E."/>
            <person name="Tice H."/>
            <person name="Bruce D."/>
            <person name="Goodwin L."/>
            <person name="Pitluck S."/>
            <person name="Saunders E."/>
            <person name="Brettin T."/>
            <person name="Detter J.C."/>
            <person name="Han C."/>
            <person name="Larimer F."/>
            <person name="Land M."/>
            <person name="Hauser L."/>
            <person name="Kyrpides N."/>
            <person name="Ovchinnikova G."/>
            <person name="Kostka J."/>
            <person name="Richardson P."/>
        </authorList>
    </citation>
    <scope>NUCLEOTIDE SEQUENCE [LARGE SCALE GENOMIC DNA]</scope>
    <source>
        <strain evidence="2">DSM 22248 / JCM 15807 / FRC-32</strain>
    </source>
</reference>
<evidence type="ECO:0000313" key="1">
    <source>
        <dbReference type="EMBL" id="ACM19254.1"/>
    </source>
</evidence>
<dbReference type="HOGENOM" id="CLU_118067_0_0_7"/>
<name>B9M1V8_GEODF</name>
<gene>
    <name evidence="1" type="primary">gspH</name>
    <name evidence="1" type="ordered locus">Geob_0892</name>
</gene>
<dbReference type="Gene3D" id="3.30.700.10">
    <property type="entry name" value="Glycoprotein, Type 4 Pilin"/>
    <property type="match status" value="1"/>
</dbReference>
<dbReference type="eggNOG" id="COG4970">
    <property type="taxonomic scope" value="Bacteria"/>
</dbReference>
<sequence length="158" mass="16991">MELMVVIAILSLIAGIVLPRLPSTESAKLRDSARSLASAIRFIGDRAATTKTGYRLHLNITDSTTRVRQLSPSGEETAADDPFLSRRPIAEGIIIEDVTIPQSGKISEGEVIIGFGPGGLQDFMIIHLKDGKNGHFTVTAYPSSGKVKVEKGYQEAAR</sequence>
<dbReference type="EMBL" id="CP001390">
    <property type="protein sequence ID" value="ACM19254.1"/>
    <property type="molecule type" value="Genomic_DNA"/>
</dbReference>
<evidence type="ECO:0000313" key="2">
    <source>
        <dbReference type="Proteomes" id="UP000007721"/>
    </source>
</evidence>
<organism evidence="1 2">
    <name type="scientific">Geotalea daltonii (strain DSM 22248 / JCM 15807 / FRC-32)</name>
    <name type="common">Geobacter daltonii</name>
    <dbReference type="NCBI Taxonomy" id="316067"/>
    <lineage>
        <taxon>Bacteria</taxon>
        <taxon>Pseudomonadati</taxon>
        <taxon>Thermodesulfobacteriota</taxon>
        <taxon>Desulfuromonadia</taxon>
        <taxon>Geobacterales</taxon>
        <taxon>Geobacteraceae</taxon>
        <taxon>Geotalea</taxon>
    </lineage>
</organism>
<dbReference type="Proteomes" id="UP000007721">
    <property type="component" value="Chromosome"/>
</dbReference>
<dbReference type="STRING" id="316067.Geob_0892"/>
<protein>
    <submittedName>
        <fullName evidence="1">Type II secretion system minor pseudopilin GspH</fullName>
    </submittedName>
</protein>
<accession>B9M1V8</accession>
<dbReference type="InterPro" id="IPR045584">
    <property type="entry name" value="Pilin-like"/>
</dbReference>
<keyword evidence="2" id="KW-1185">Reference proteome</keyword>
<dbReference type="AlphaFoldDB" id="B9M1V8"/>